<dbReference type="GO" id="GO:0005524">
    <property type="term" value="F:ATP binding"/>
    <property type="evidence" value="ECO:0007669"/>
    <property type="project" value="InterPro"/>
</dbReference>
<organism evidence="3 4">
    <name type="scientific">Malassezia psittaci</name>
    <dbReference type="NCBI Taxonomy" id="1821823"/>
    <lineage>
        <taxon>Eukaryota</taxon>
        <taxon>Fungi</taxon>
        <taxon>Dikarya</taxon>
        <taxon>Basidiomycota</taxon>
        <taxon>Ustilaginomycotina</taxon>
        <taxon>Malasseziomycetes</taxon>
        <taxon>Malasseziales</taxon>
        <taxon>Malasseziaceae</taxon>
        <taxon>Malassezia</taxon>
    </lineage>
</organism>
<dbReference type="PANTHER" id="PTHR23389">
    <property type="entry name" value="CHROMOSOME TRANSMISSION FIDELITY FACTOR 18"/>
    <property type="match status" value="1"/>
</dbReference>
<evidence type="ECO:0000313" key="4">
    <source>
        <dbReference type="Proteomes" id="UP001214628"/>
    </source>
</evidence>
<evidence type="ECO:0000256" key="1">
    <source>
        <dbReference type="SAM" id="MobiDB-lite"/>
    </source>
</evidence>
<accession>A0AAF0F716</accession>
<dbReference type="GO" id="GO:0016887">
    <property type="term" value="F:ATP hydrolysis activity"/>
    <property type="evidence" value="ECO:0007669"/>
    <property type="project" value="InterPro"/>
</dbReference>
<dbReference type="SMART" id="SM00382">
    <property type="entry name" value="AAA"/>
    <property type="match status" value="1"/>
</dbReference>
<evidence type="ECO:0000313" key="3">
    <source>
        <dbReference type="EMBL" id="WFD43893.1"/>
    </source>
</evidence>
<dbReference type="InterPro" id="IPR027417">
    <property type="entry name" value="P-loop_NTPase"/>
</dbReference>
<proteinExistence type="predicted"/>
<dbReference type="Gene3D" id="3.40.50.300">
    <property type="entry name" value="P-loop containing nucleotide triphosphate hydrolases"/>
    <property type="match status" value="1"/>
</dbReference>
<protein>
    <recommendedName>
        <fullName evidence="2">AAA+ ATPase domain-containing protein</fullName>
    </recommendedName>
</protein>
<name>A0AAF0F716_9BASI</name>
<dbReference type="AlphaFoldDB" id="A0AAF0F716"/>
<evidence type="ECO:0000259" key="2">
    <source>
        <dbReference type="SMART" id="SM00382"/>
    </source>
</evidence>
<dbReference type="GO" id="GO:0003677">
    <property type="term" value="F:DNA binding"/>
    <property type="evidence" value="ECO:0007669"/>
    <property type="project" value="TreeGrafter"/>
</dbReference>
<gene>
    <name evidence="3" type="ORF">MPSI1_002558</name>
</gene>
<feature type="region of interest" description="Disordered" evidence="1">
    <location>
        <begin position="1"/>
        <end position="27"/>
    </location>
</feature>
<dbReference type="Proteomes" id="UP001214628">
    <property type="component" value="Chromosome 3"/>
</dbReference>
<dbReference type="InterPro" id="IPR003593">
    <property type="entry name" value="AAA+_ATPase"/>
</dbReference>
<feature type="domain" description="AAA+ ATPase" evidence="2">
    <location>
        <begin position="326"/>
        <end position="453"/>
    </location>
</feature>
<dbReference type="GO" id="GO:0005634">
    <property type="term" value="C:nucleus"/>
    <property type="evidence" value="ECO:0007669"/>
    <property type="project" value="TreeGrafter"/>
</dbReference>
<dbReference type="CDD" id="cd00009">
    <property type="entry name" value="AAA"/>
    <property type="match status" value="1"/>
</dbReference>
<dbReference type="SUPFAM" id="SSF52540">
    <property type="entry name" value="P-loop containing nucleoside triphosphate hydrolases"/>
    <property type="match status" value="1"/>
</dbReference>
<dbReference type="Pfam" id="PF00004">
    <property type="entry name" value="AAA"/>
    <property type="match status" value="1"/>
</dbReference>
<dbReference type="EMBL" id="CP118377">
    <property type="protein sequence ID" value="WFD43893.1"/>
    <property type="molecule type" value="Genomic_DNA"/>
</dbReference>
<dbReference type="PANTHER" id="PTHR23389:SF21">
    <property type="entry name" value="ATPASE FAMILY AAA DOMAIN-CONTAINING PROTEIN 5"/>
    <property type="match status" value="1"/>
</dbReference>
<reference evidence="3" key="1">
    <citation type="submission" date="2023-02" db="EMBL/GenBank/DDBJ databases">
        <title>Mating type loci evolution in Malassezia.</title>
        <authorList>
            <person name="Coelho M.A."/>
        </authorList>
    </citation>
    <scope>NUCLEOTIDE SEQUENCE</scope>
    <source>
        <strain evidence="3">CBS 14136</strain>
    </source>
</reference>
<keyword evidence="4" id="KW-1185">Reference proteome</keyword>
<dbReference type="InterPro" id="IPR003959">
    <property type="entry name" value="ATPase_AAA_core"/>
</dbReference>
<sequence length="794" mass="88606">MGKQEQGASAPRLFPIFAGGSDGVPRSSAKYRKQKEQVKIAVNQQAVTSTFSSNCEKNVPVQRAVRGTGGEAHPFFAKRQGINWEETNKADIDREPVRCLSNAPYPSMETMHVAPECSVPQTQLTLPTNWSWRKDKTRHSTNIHYDTFPALMLSFHAEPHDAGRDNDKSLSIACEAALTEEWQVPASRKPLEYIHGDLAKGMQGVDPVPPALQSIYQQLQHAPAQTLAESHPDPASTLWTDRWRPKKADEVLCNEQAAGYVRDWLHDLRVTFQSDASRKRPVLTRVTQRKRGRTRQNGVKDDDEWNSEEEAWFDQYRSSTTKSPSLTNCLLLQGPTGSGKSAVVHACAQELGFEVFELYVGIGRRSGKELVNAVGQLARNHMVAQETSNEPRQSLILLDEADILFDEDAGFWSAVVDLVRESHRPVILTCTDPSRIPVSDLPIQRIITLKSPPLSVGATYLQLVALAEGYIVSQASMRALYLQTLATPPEILGSGPLHPRSDIYPHGRFDLDSAAFDLRAALMQLQWICLYTKARSIGEAQRAGAHISDEISKKNTRSLHSMAQPCSETPEKLIKHVRGPPALQLLDRLRNLADIGSVCDLQDSAEVMEPTTTPLPPWSRASVDIAPSKYGLSMSNKWIAMHSGPSLSCAMQTLAMSDWKNTCKIWQCFGMEESSSFSPLLSTNYTDLDTQRLIHCRYLEQLVGLLNISISDQLPNKSIPIDYAPYIRQMMYFDHVYQIAAHAHSQQMGTTRSTRNSTHVLYTPYGWRVQSHQPWIALGPAERSAYQATSFPSL</sequence>